<sequence length="37" mass="4466">MRKYRAQLRVFQNNELQNPRSQGVSAKEWRPLHLRAS</sequence>
<evidence type="ECO:0000313" key="3">
    <source>
        <dbReference type="WBParaSite" id="PEQ_0001159201-mRNA-1"/>
    </source>
</evidence>
<accession>A0A914RZP8</accession>
<dbReference type="WBParaSite" id="PEQ_0001159201-mRNA-1">
    <property type="protein sequence ID" value="PEQ_0001159201-mRNA-1"/>
    <property type="gene ID" value="PEQ_0001159201"/>
</dbReference>
<reference evidence="3" key="1">
    <citation type="submission" date="2022-11" db="UniProtKB">
        <authorList>
            <consortium name="WormBaseParasite"/>
        </authorList>
    </citation>
    <scope>IDENTIFICATION</scope>
</reference>
<evidence type="ECO:0000256" key="1">
    <source>
        <dbReference type="SAM" id="MobiDB-lite"/>
    </source>
</evidence>
<feature type="compositionally biased region" description="Polar residues" evidence="1">
    <location>
        <begin position="14"/>
        <end position="24"/>
    </location>
</feature>
<evidence type="ECO:0000313" key="2">
    <source>
        <dbReference type="Proteomes" id="UP000887564"/>
    </source>
</evidence>
<proteinExistence type="predicted"/>
<dbReference type="AlphaFoldDB" id="A0A914RZP8"/>
<name>A0A914RZP8_PAREQ</name>
<protein>
    <submittedName>
        <fullName evidence="3">Uncharacterized protein</fullName>
    </submittedName>
</protein>
<dbReference type="Proteomes" id="UP000887564">
    <property type="component" value="Unplaced"/>
</dbReference>
<keyword evidence="2" id="KW-1185">Reference proteome</keyword>
<feature type="region of interest" description="Disordered" evidence="1">
    <location>
        <begin position="14"/>
        <end position="37"/>
    </location>
</feature>
<organism evidence="2 3">
    <name type="scientific">Parascaris equorum</name>
    <name type="common">Equine roundworm</name>
    <dbReference type="NCBI Taxonomy" id="6256"/>
    <lineage>
        <taxon>Eukaryota</taxon>
        <taxon>Metazoa</taxon>
        <taxon>Ecdysozoa</taxon>
        <taxon>Nematoda</taxon>
        <taxon>Chromadorea</taxon>
        <taxon>Rhabditida</taxon>
        <taxon>Spirurina</taxon>
        <taxon>Ascaridomorpha</taxon>
        <taxon>Ascaridoidea</taxon>
        <taxon>Ascarididae</taxon>
        <taxon>Parascaris</taxon>
    </lineage>
</organism>